<feature type="compositionally biased region" description="Polar residues" evidence="1">
    <location>
        <begin position="114"/>
        <end position="123"/>
    </location>
</feature>
<reference evidence="2 3" key="1">
    <citation type="submission" date="2018-11" db="EMBL/GenBank/DDBJ databases">
        <title>Mesobaculum littorinae gen. nov., sp. nov., isolated from Littorina scabra that represents a novel genus of the order Rhodobacteraceae.</title>
        <authorList>
            <person name="Li F."/>
        </authorList>
    </citation>
    <scope>NUCLEOTIDE SEQUENCE [LARGE SCALE GENOMIC DNA]</scope>
    <source>
        <strain evidence="2 3">M0103</strain>
    </source>
</reference>
<evidence type="ECO:0000313" key="2">
    <source>
        <dbReference type="EMBL" id="RVV96554.1"/>
    </source>
</evidence>
<dbReference type="RefSeq" id="WP_127908040.1">
    <property type="nucleotide sequence ID" value="NZ_RQXX01000011.1"/>
</dbReference>
<comment type="caution">
    <text evidence="2">The sequence shown here is derived from an EMBL/GenBank/DDBJ whole genome shotgun (WGS) entry which is preliminary data.</text>
</comment>
<evidence type="ECO:0000256" key="1">
    <source>
        <dbReference type="SAM" id="MobiDB-lite"/>
    </source>
</evidence>
<dbReference type="EMBL" id="RQXX01000011">
    <property type="protein sequence ID" value="RVV96554.1"/>
    <property type="molecule type" value="Genomic_DNA"/>
</dbReference>
<accession>A0A438ACZ4</accession>
<dbReference type="Proteomes" id="UP000285908">
    <property type="component" value="Unassembled WGS sequence"/>
</dbReference>
<sequence length="300" mass="30950">MQARSDHAPARRGPLLVAVLLAASLLCAVALPSAGPARAHGREDGRFWLLEETHRSDPACAGKADCRLLKDYDSRPFAPEETATVRQLFDRMDAAPAPDTPRVCEAAPAPAPRSETTSETTPAPGTESVDGAQPGTSPAAPRAAQALLRPENLEALTLAKKPAPLKGLRQVGLDLAGMSPPPGFPDSFGAELQAAFAETLGTAGLQVVTPEAAAALPGAPQLAIYASFSEPEGLCGYTYSAFASLSQTAVLTRDPGVKVRAGVWSMSVKGAGMDPPRQERATLLEIAEALAADVKAAAGS</sequence>
<gene>
    <name evidence="2" type="ORF">EKE94_18075</name>
</gene>
<organism evidence="2 3">
    <name type="scientific">Mesobaculum littorinae</name>
    <dbReference type="NCBI Taxonomy" id="2486419"/>
    <lineage>
        <taxon>Bacteria</taxon>
        <taxon>Pseudomonadati</taxon>
        <taxon>Pseudomonadota</taxon>
        <taxon>Alphaproteobacteria</taxon>
        <taxon>Rhodobacterales</taxon>
        <taxon>Roseobacteraceae</taxon>
        <taxon>Mesobaculum</taxon>
    </lineage>
</organism>
<feature type="region of interest" description="Disordered" evidence="1">
    <location>
        <begin position="93"/>
        <end position="143"/>
    </location>
</feature>
<keyword evidence="3" id="KW-1185">Reference proteome</keyword>
<dbReference type="OrthoDB" id="7869410at2"/>
<proteinExistence type="predicted"/>
<dbReference type="AlphaFoldDB" id="A0A438ACZ4"/>
<evidence type="ECO:0000313" key="3">
    <source>
        <dbReference type="Proteomes" id="UP000285908"/>
    </source>
</evidence>
<protein>
    <submittedName>
        <fullName evidence="2">Uncharacterized protein</fullName>
    </submittedName>
</protein>
<name>A0A438ACZ4_9RHOB</name>